<feature type="compositionally biased region" description="Basic and acidic residues" evidence="1">
    <location>
        <begin position="300"/>
        <end position="314"/>
    </location>
</feature>
<dbReference type="InterPro" id="IPR012368">
    <property type="entry name" value="OxRdtase_Mopterin-bd_su_IorB"/>
</dbReference>
<dbReference type="Pfam" id="PF20256">
    <property type="entry name" value="MoCoBD_2"/>
    <property type="match status" value="2"/>
</dbReference>
<dbReference type="Gene3D" id="3.90.1170.50">
    <property type="entry name" value="Aldehyde oxidase/xanthine dehydrogenase, a/b hammerhead"/>
    <property type="match status" value="1"/>
</dbReference>
<dbReference type="RefSeq" id="WP_137434020.1">
    <property type="nucleotide sequence ID" value="NZ_JANRHC010000004.1"/>
</dbReference>
<gene>
    <name evidence="3" type="ORF">FDP08_00060</name>
</gene>
<dbReference type="InterPro" id="IPR052516">
    <property type="entry name" value="N-heterocyclic_Hydroxylase"/>
</dbReference>
<dbReference type="PROSITE" id="PS51318">
    <property type="entry name" value="TAT"/>
    <property type="match status" value="1"/>
</dbReference>
<dbReference type="Gene3D" id="3.30.365.10">
    <property type="entry name" value="Aldehyde oxidase/xanthine dehydrogenase, molybdopterin binding domain"/>
    <property type="match status" value="4"/>
</dbReference>
<dbReference type="GO" id="GO:0016491">
    <property type="term" value="F:oxidoreductase activity"/>
    <property type="evidence" value="ECO:0007669"/>
    <property type="project" value="InterPro"/>
</dbReference>
<dbReference type="Proteomes" id="UP000308488">
    <property type="component" value="Unassembled WGS sequence"/>
</dbReference>
<keyword evidence="4" id="KW-1185">Reference proteome</keyword>
<dbReference type="AlphaFoldDB" id="A0A4U6R2P4"/>
<dbReference type="InterPro" id="IPR008274">
    <property type="entry name" value="AldOxase/xan_DH_MoCoBD1"/>
</dbReference>
<feature type="domain" description="Aldehyde oxidase/xanthine dehydrogenase a/b hammerhead" evidence="2">
    <location>
        <begin position="207"/>
        <end position="285"/>
    </location>
</feature>
<comment type="caution">
    <text evidence="3">The sequence shown here is derived from an EMBL/GenBank/DDBJ whole genome shotgun (WGS) entry which is preliminary data.</text>
</comment>
<evidence type="ECO:0000313" key="3">
    <source>
        <dbReference type="EMBL" id="TKV66596.1"/>
    </source>
</evidence>
<evidence type="ECO:0000256" key="1">
    <source>
        <dbReference type="SAM" id="MobiDB-lite"/>
    </source>
</evidence>
<reference evidence="3 4" key="1">
    <citation type="submission" date="2019-05" db="EMBL/GenBank/DDBJ databases">
        <title>Marinobacter panjinensis sp. nov., a moderately halophilic bacterium isolated from sea tidal flat environment.</title>
        <authorList>
            <person name="Yang W."/>
            <person name="An M."/>
            <person name="He W."/>
            <person name="Luo X."/>
            <person name="Zhu L."/>
            <person name="Chen G."/>
            <person name="Zhang Y."/>
            <person name="Wang Y."/>
        </authorList>
    </citation>
    <scope>NUCLEOTIDE SEQUENCE [LARGE SCALE GENOMIC DNA]</scope>
    <source>
        <strain evidence="3 4">PJ-16</strain>
    </source>
</reference>
<dbReference type="InterPro" id="IPR000674">
    <property type="entry name" value="Ald_Oxase/Xan_DH_a/b"/>
</dbReference>
<dbReference type="PANTHER" id="PTHR47495:SF2">
    <property type="entry name" value="ALDEHYDE DEHYDROGENASE"/>
    <property type="match status" value="1"/>
</dbReference>
<dbReference type="SUPFAM" id="SSF56003">
    <property type="entry name" value="Molybdenum cofactor-binding domain"/>
    <property type="match status" value="2"/>
</dbReference>
<evidence type="ECO:0000259" key="2">
    <source>
        <dbReference type="SMART" id="SM01008"/>
    </source>
</evidence>
<dbReference type="OrthoDB" id="9767994at2"/>
<dbReference type="PANTHER" id="PTHR47495">
    <property type="entry name" value="ALDEHYDE DEHYDROGENASE"/>
    <property type="match status" value="1"/>
</dbReference>
<name>A0A4U6R2P4_9GAMM</name>
<dbReference type="InterPro" id="IPR046867">
    <property type="entry name" value="AldOxase/xan_DH_MoCoBD2"/>
</dbReference>
<dbReference type="Pfam" id="PF02738">
    <property type="entry name" value="MoCoBD_1"/>
    <property type="match status" value="1"/>
</dbReference>
<dbReference type="SMART" id="SM01008">
    <property type="entry name" value="Ald_Xan_dh_C"/>
    <property type="match status" value="1"/>
</dbReference>
<dbReference type="EMBL" id="SZYH01000001">
    <property type="protein sequence ID" value="TKV66596.1"/>
    <property type="molecule type" value="Genomic_DNA"/>
</dbReference>
<proteinExistence type="predicted"/>
<sequence length="734" mass="81040">MTMNRRDFLKVTAGTSGGLVISLSLPGCAGIQTGYDQNSGDWKPDAWLELTTDDKVYFTLARVEMGQGTYTGLTTLIAEELEVAPAAIQPRFAPVAPEYRNPLYKLQLTGGSTSMATSWQPLRIAGASARIMLIRAAASVWEVSPEDCRAADGRVVHPNGNESLSYGRLVELAAKQKVPGDPVLKPREEWKYIGRNRGRLDAEAKSTGAPIYGIDVELDGMVYAVVTRPPRYGARLRSFDDSEARKLPGVLDVFEIERGVAVVADKYWRARKAQDVLTIEWDNSDALSLSNDEVFSSYHKAADEDPGESERSEGDYGDAVESAERLVDASYEQPYLAHATLEPMNATAWYRNNGIEVWAPTQAPDLGRIAAARVTDLSPDDVTIHTTFLGGGFGRRLTNDYIEEASAVAFRVGKPVKLIWSREEDTRHDLYRPAMLHRMQASVSGDQVTGWHHQIVGPQILDWYVRNAAPAQYPWAPKYLYNTLGRVGLMAEGIATPKDHSAIEGAIEYPYRVPNLDIRHTHTDPGVPVSWWRSVGFSHNGFAVETFMDELASELGQDPYQFRRSLIDHEPRHLEVLDRAVRLAQWDDPAPEGRARGIALFRSFGTYVAQVVEASVEAGEIRVHKVVCAVDCGQVVNPDIVRDQIEGGVIFGLTAALYGNITFRNGQVEQSNFHDYPLMRHDQRPEVVVDIVDSEAAPTGVGEPGVPPVIPALGNALFALTGKRQRRLPLKAQV</sequence>
<feature type="region of interest" description="Disordered" evidence="1">
    <location>
        <begin position="299"/>
        <end position="319"/>
    </location>
</feature>
<accession>A0A4U6R2P4</accession>
<dbReference type="InterPro" id="IPR006311">
    <property type="entry name" value="TAT_signal"/>
</dbReference>
<dbReference type="PIRSF" id="PIRSF036389">
    <property type="entry name" value="IOR_B"/>
    <property type="match status" value="1"/>
</dbReference>
<dbReference type="InterPro" id="IPR037165">
    <property type="entry name" value="AldOxase/xan_DH_Mopterin-bd_sf"/>
</dbReference>
<evidence type="ECO:0000313" key="4">
    <source>
        <dbReference type="Proteomes" id="UP000308488"/>
    </source>
</evidence>
<organism evidence="3 4">
    <name type="scientific">Marinobacter panjinensis</name>
    <dbReference type="NCBI Taxonomy" id="2576384"/>
    <lineage>
        <taxon>Bacteria</taxon>
        <taxon>Pseudomonadati</taxon>
        <taxon>Pseudomonadota</taxon>
        <taxon>Gammaproteobacteria</taxon>
        <taxon>Pseudomonadales</taxon>
        <taxon>Marinobacteraceae</taxon>
        <taxon>Marinobacter</taxon>
    </lineage>
</organism>
<protein>
    <submittedName>
        <fullName evidence="3">Xanthine dehydrogenase family protein molybdopterin-binding subunit</fullName>
    </submittedName>
</protein>